<keyword evidence="2" id="KW-1185">Reference proteome</keyword>
<protein>
    <submittedName>
        <fullName evidence="1">Arv1-like family-domain-containing protein</fullName>
    </submittedName>
</protein>
<evidence type="ECO:0000313" key="2">
    <source>
        <dbReference type="Proteomes" id="UP000790377"/>
    </source>
</evidence>
<comment type="caution">
    <text evidence="1">The sequence shown here is derived from an EMBL/GenBank/DDBJ whole genome shotgun (WGS) entry which is preliminary data.</text>
</comment>
<dbReference type="Proteomes" id="UP000790377">
    <property type="component" value="Unassembled WGS sequence"/>
</dbReference>
<proteinExistence type="predicted"/>
<organism evidence="1 2">
    <name type="scientific">Hygrophoropsis aurantiaca</name>
    <dbReference type="NCBI Taxonomy" id="72124"/>
    <lineage>
        <taxon>Eukaryota</taxon>
        <taxon>Fungi</taxon>
        <taxon>Dikarya</taxon>
        <taxon>Basidiomycota</taxon>
        <taxon>Agaricomycotina</taxon>
        <taxon>Agaricomycetes</taxon>
        <taxon>Agaricomycetidae</taxon>
        <taxon>Boletales</taxon>
        <taxon>Coniophorineae</taxon>
        <taxon>Hygrophoropsidaceae</taxon>
        <taxon>Hygrophoropsis</taxon>
    </lineage>
</organism>
<dbReference type="EMBL" id="MU267670">
    <property type="protein sequence ID" value="KAH7911707.1"/>
    <property type="molecule type" value="Genomic_DNA"/>
</dbReference>
<reference evidence="1" key="1">
    <citation type="journal article" date="2021" name="New Phytol.">
        <title>Evolutionary innovations through gain and loss of genes in the ectomycorrhizal Boletales.</title>
        <authorList>
            <person name="Wu G."/>
            <person name="Miyauchi S."/>
            <person name="Morin E."/>
            <person name="Kuo A."/>
            <person name="Drula E."/>
            <person name="Varga T."/>
            <person name="Kohler A."/>
            <person name="Feng B."/>
            <person name="Cao Y."/>
            <person name="Lipzen A."/>
            <person name="Daum C."/>
            <person name="Hundley H."/>
            <person name="Pangilinan J."/>
            <person name="Johnson J."/>
            <person name="Barry K."/>
            <person name="LaButti K."/>
            <person name="Ng V."/>
            <person name="Ahrendt S."/>
            <person name="Min B."/>
            <person name="Choi I.G."/>
            <person name="Park H."/>
            <person name="Plett J.M."/>
            <person name="Magnuson J."/>
            <person name="Spatafora J.W."/>
            <person name="Nagy L.G."/>
            <person name="Henrissat B."/>
            <person name="Grigoriev I.V."/>
            <person name="Yang Z.L."/>
            <person name="Xu J."/>
            <person name="Martin F.M."/>
        </authorList>
    </citation>
    <scope>NUCLEOTIDE SEQUENCE</scope>
    <source>
        <strain evidence="1">ATCC 28755</strain>
    </source>
</reference>
<name>A0ACB8AEW4_9AGAM</name>
<sequence length="340" mass="38316">MPLCISCTHPIAHLYTVYESAYNLRLEQCSNCKAFADPYVEHDSLTLLLDLILLKRGVYRHLLYNRGTEPRQASSSSSSSSSNSNSNNNANTRTSRFVSGDTKEWLREKARWWLILRLGSASLAVDAFIRWAHINPEISSNISLWTPETSIAFVRITIGCLIEMLAFHGGIILASYFVMKLSDTIHAWVRRTVPPVTSGIRQQFRVSLIPLTIFYSSSTKLFLLLLLTIWQPSTTLMAQGSTPQAQSYRWDPSHLNSPFISAALEFWDEDKLDREWVVRNILGGMAAGFGLRVVLDCHPLFTTVVILAGWAVKTAVAMLMEGWIGGDERTREVWLAYSIP</sequence>
<gene>
    <name evidence="1" type="ORF">BJ138DRAFT_1006086</name>
</gene>
<accession>A0ACB8AEW4</accession>
<evidence type="ECO:0000313" key="1">
    <source>
        <dbReference type="EMBL" id="KAH7911707.1"/>
    </source>
</evidence>